<organism evidence="4 5">
    <name type="scientific">Sulfobacillus benefaciens</name>
    <dbReference type="NCBI Taxonomy" id="453960"/>
    <lineage>
        <taxon>Bacteria</taxon>
        <taxon>Bacillati</taxon>
        <taxon>Bacillota</taxon>
        <taxon>Clostridia</taxon>
        <taxon>Eubacteriales</taxon>
        <taxon>Clostridiales Family XVII. Incertae Sedis</taxon>
        <taxon>Sulfobacillus</taxon>
    </lineage>
</organism>
<reference evidence="4 5" key="1">
    <citation type="journal article" date="2014" name="BMC Genomics">
        <title>Comparison of environmental and isolate Sulfobacillus genomes reveals diverse carbon, sulfur, nitrogen, and hydrogen metabolisms.</title>
        <authorList>
            <person name="Justice N.B."/>
            <person name="Norman A."/>
            <person name="Brown C.T."/>
            <person name="Singh A."/>
            <person name="Thomas B.C."/>
            <person name="Banfield J.F."/>
        </authorList>
    </citation>
    <scope>NUCLEOTIDE SEQUENCE [LARGE SCALE GENOMIC DNA]</scope>
    <source>
        <strain evidence="4">AMDSBA1</strain>
    </source>
</reference>
<name>A0A2T2WVG3_9FIRM</name>
<evidence type="ECO:0000313" key="4">
    <source>
        <dbReference type="EMBL" id="PSR26220.1"/>
    </source>
</evidence>
<evidence type="ECO:0000256" key="2">
    <source>
        <dbReference type="ARBA" id="ARBA00022801"/>
    </source>
</evidence>
<dbReference type="InterPro" id="IPR052349">
    <property type="entry name" value="Metallo-hydrolase_Enzymes"/>
</dbReference>
<dbReference type="CDD" id="cd01293">
    <property type="entry name" value="Bact_CD"/>
    <property type="match status" value="1"/>
</dbReference>
<dbReference type="FunFam" id="3.20.20.140:FF:000019">
    <property type="entry name" value="Cytosine deaminase"/>
    <property type="match status" value="1"/>
</dbReference>
<dbReference type="EC" id="3.5.4.1" evidence="4"/>
<dbReference type="GO" id="GO:0046872">
    <property type="term" value="F:metal ion binding"/>
    <property type="evidence" value="ECO:0007669"/>
    <property type="project" value="UniProtKB-KW"/>
</dbReference>
<keyword evidence="2 4" id="KW-0378">Hydrolase</keyword>
<keyword evidence="1" id="KW-0479">Metal-binding</keyword>
<dbReference type="GO" id="GO:0004131">
    <property type="term" value="F:cytosine deaminase activity"/>
    <property type="evidence" value="ECO:0007669"/>
    <property type="project" value="UniProtKB-EC"/>
</dbReference>
<comment type="caution">
    <text evidence="4">The sequence shown here is derived from an EMBL/GenBank/DDBJ whole genome shotgun (WGS) entry which is preliminary data.</text>
</comment>
<sequence>MERWNYVIRNAKLTGARSVDIAIKDDRIADIADNIAETGIEEIDAHGQLVTVPLVDAHIHLDATLTVPERTTNHSGTLLEGIQRWSEIKPDLTVEDVKTRAREAILWEVAHGTLQIRSHVDICDEKLTALHALRELKDEMAELVDLQLVAFPQEGVLCYPHGQELMETALHEGADIVGGIPHYEWTREDGIRELEYVFELAHREGRMIDVHCDETDDPESRFVETMARLTKVYEWEGRVSASHTTAMHSYNPAYGFKLRRILRQSDMAIIANPLTNVVLQGRFDDFPKRRGMAPIKELDAYGIPVALGFDCIMDPWYPLGTGNLLQAAWMALHLGHMTGAQEMERVFRMATVNGQSVFYPGQPNDLVAGRPADLVIWDAPSAIEALRLLPVAQTVMRHGHIVAQAEPSRHQVYYQGQNLTVNFRPRTAR</sequence>
<dbReference type="Proteomes" id="UP000242699">
    <property type="component" value="Unassembled WGS sequence"/>
</dbReference>
<protein>
    <submittedName>
        <fullName evidence="4">Cytosine deaminase</fullName>
        <ecNumber evidence="4">3.5.4.1</ecNumber>
    </submittedName>
</protein>
<dbReference type="InterPro" id="IPR011059">
    <property type="entry name" value="Metal-dep_hydrolase_composite"/>
</dbReference>
<dbReference type="NCBIfam" id="NF005748">
    <property type="entry name" value="PRK07572.1"/>
    <property type="match status" value="1"/>
</dbReference>
<dbReference type="InterPro" id="IPR013108">
    <property type="entry name" value="Amidohydro_3"/>
</dbReference>
<accession>A0A2T2WVG3</accession>
<evidence type="ECO:0000313" key="5">
    <source>
        <dbReference type="Proteomes" id="UP000242699"/>
    </source>
</evidence>
<dbReference type="PANTHER" id="PTHR32027">
    <property type="entry name" value="CYTOSINE DEAMINASE"/>
    <property type="match status" value="1"/>
</dbReference>
<dbReference type="Pfam" id="PF07969">
    <property type="entry name" value="Amidohydro_3"/>
    <property type="match status" value="1"/>
</dbReference>
<dbReference type="InterPro" id="IPR032466">
    <property type="entry name" value="Metal_Hydrolase"/>
</dbReference>
<gene>
    <name evidence="4" type="ORF">C7B43_14370</name>
</gene>
<evidence type="ECO:0000256" key="1">
    <source>
        <dbReference type="ARBA" id="ARBA00022723"/>
    </source>
</evidence>
<evidence type="ECO:0000259" key="3">
    <source>
        <dbReference type="Pfam" id="PF07969"/>
    </source>
</evidence>
<dbReference type="SUPFAM" id="SSF51338">
    <property type="entry name" value="Composite domain of metallo-dependent hydrolases"/>
    <property type="match status" value="1"/>
</dbReference>
<dbReference type="EMBL" id="PXYT01000039">
    <property type="protein sequence ID" value="PSR26220.1"/>
    <property type="molecule type" value="Genomic_DNA"/>
</dbReference>
<dbReference type="PANTHER" id="PTHR32027:SF0">
    <property type="entry name" value="CYTOSINE DEAMINASE"/>
    <property type="match status" value="1"/>
</dbReference>
<proteinExistence type="predicted"/>
<dbReference type="AlphaFoldDB" id="A0A2T2WVG3"/>
<dbReference type="Gene3D" id="3.20.20.140">
    <property type="entry name" value="Metal-dependent hydrolases"/>
    <property type="match status" value="1"/>
</dbReference>
<dbReference type="Gene3D" id="2.30.40.10">
    <property type="entry name" value="Urease, subunit C, domain 1"/>
    <property type="match status" value="1"/>
</dbReference>
<dbReference type="SUPFAM" id="SSF51556">
    <property type="entry name" value="Metallo-dependent hydrolases"/>
    <property type="match status" value="1"/>
</dbReference>
<feature type="domain" description="Amidohydrolase 3" evidence="3">
    <location>
        <begin position="41"/>
        <end position="402"/>
    </location>
</feature>